<dbReference type="FunFam" id="3.40.50.1240:FF:000003">
    <property type="entry name" value="2,3-bisphosphoglycerate-dependent phosphoglycerate mutase"/>
    <property type="match status" value="1"/>
</dbReference>
<feature type="binding site" evidence="6 8">
    <location>
        <begin position="21"/>
        <end position="22"/>
    </location>
    <ligand>
        <name>substrate</name>
    </ligand>
</feature>
<evidence type="ECO:0000313" key="11">
    <source>
        <dbReference type="EMBL" id="TVM14604.1"/>
    </source>
</evidence>
<comment type="similarity">
    <text evidence="2 6">Belongs to the phosphoglycerate mutase family. BPG-dependent PGAM subfamily.</text>
</comment>
<evidence type="ECO:0000256" key="3">
    <source>
        <dbReference type="ARBA" id="ARBA00022432"/>
    </source>
</evidence>
<dbReference type="NCBIfam" id="TIGR01258">
    <property type="entry name" value="pgm_1"/>
    <property type="match status" value="1"/>
</dbReference>
<feature type="binding site" evidence="6 8">
    <location>
        <position position="98"/>
    </location>
    <ligand>
        <name>substrate</name>
    </ligand>
</feature>
<keyword evidence="3 6" id="KW-0312">Gluconeogenesis</keyword>
<feature type="binding site" evidence="6 8">
    <location>
        <begin position="87"/>
        <end position="90"/>
    </location>
    <ligand>
        <name>substrate</name>
    </ligand>
</feature>
<dbReference type="GO" id="GO:0004619">
    <property type="term" value="F:phosphoglycerate mutase activity"/>
    <property type="evidence" value="ECO:0007669"/>
    <property type="project" value="UniProtKB-UniRule"/>
</dbReference>
<evidence type="ECO:0000256" key="1">
    <source>
        <dbReference type="ARBA" id="ARBA00000380"/>
    </source>
</evidence>
<protein>
    <recommendedName>
        <fullName evidence="6 10">2,3-bisphosphoglycerate-dependent phosphoglycerate mutase</fullName>
        <shortName evidence="6">BPG-dependent PGAM</shortName>
        <shortName evidence="6">PGAM</shortName>
        <shortName evidence="6">Phosphoglyceromutase</shortName>
        <shortName evidence="6">dPGM</shortName>
        <ecNumber evidence="6 10">5.4.2.11</ecNumber>
    </recommendedName>
</protein>
<dbReference type="PROSITE" id="PS00175">
    <property type="entry name" value="PG_MUTASE"/>
    <property type="match status" value="1"/>
</dbReference>
<accession>A0A7M3MAD9</accession>
<evidence type="ECO:0000256" key="10">
    <source>
        <dbReference type="RuleBase" id="RU004512"/>
    </source>
</evidence>
<evidence type="ECO:0000256" key="9">
    <source>
        <dbReference type="PIRSR" id="PIRSR613078-3"/>
    </source>
</evidence>
<proteinExistence type="inferred from homology"/>
<dbReference type="UniPathway" id="UPA00109">
    <property type="reaction ID" value="UER00186"/>
</dbReference>
<dbReference type="NCBIfam" id="NF010713">
    <property type="entry name" value="PRK14115.1"/>
    <property type="match status" value="1"/>
</dbReference>
<comment type="catalytic activity">
    <reaction evidence="1 6 10">
        <text>(2R)-2-phosphoglycerate = (2R)-3-phosphoglycerate</text>
        <dbReference type="Rhea" id="RHEA:15901"/>
        <dbReference type="ChEBI" id="CHEBI:58272"/>
        <dbReference type="ChEBI" id="CHEBI:58289"/>
        <dbReference type="EC" id="5.4.2.11"/>
    </reaction>
</comment>
<keyword evidence="12" id="KW-1185">Reference proteome</keyword>
<feature type="binding site" evidence="6 8">
    <location>
        <begin position="8"/>
        <end position="15"/>
    </location>
    <ligand>
        <name>substrate</name>
    </ligand>
</feature>
<name>A0A7M3MAD9_9BACT</name>
<dbReference type="Pfam" id="PF00300">
    <property type="entry name" value="His_Phos_1"/>
    <property type="match status" value="2"/>
</dbReference>
<dbReference type="RefSeq" id="WP_144304467.1">
    <property type="nucleotide sequence ID" value="NZ_QMIE01000022.1"/>
</dbReference>
<dbReference type="EMBL" id="QMIE01000022">
    <property type="protein sequence ID" value="TVM14604.1"/>
    <property type="molecule type" value="Genomic_DNA"/>
</dbReference>
<evidence type="ECO:0000256" key="8">
    <source>
        <dbReference type="PIRSR" id="PIRSR613078-2"/>
    </source>
</evidence>
<dbReference type="PIRSF" id="PIRSF000709">
    <property type="entry name" value="6PFK_2-Ptase"/>
    <property type="match status" value="1"/>
</dbReference>
<dbReference type="AlphaFoldDB" id="A0A7M3MAD9"/>
<dbReference type="Gene3D" id="3.40.50.1240">
    <property type="entry name" value="Phosphoglycerate mutase-like"/>
    <property type="match status" value="1"/>
</dbReference>
<dbReference type="GO" id="GO:0006096">
    <property type="term" value="P:glycolytic process"/>
    <property type="evidence" value="ECO:0007669"/>
    <property type="project" value="UniProtKB-UniRule"/>
</dbReference>
<organism evidence="11 12">
    <name type="scientific">Oceanidesulfovibrio indonesiensis</name>
    <dbReference type="NCBI Taxonomy" id="54767"/>
    <lineage>
        <taxon>Bacteria</taxon>
        <taxon>Pseudomonadati</taxon>
        <taxon>Thermodesulfobacteriota</taxon>
        <taxon>Desulfovibrionia</taxon>
        <taxon>Desulfovibrionales</taxon>
        <taxon>Desulfovibrionaceae</taxon>
        <taxon>Oceanidesulfovibrio</taxon>
    </lineage>
</organism>
<dbReference type="CDD" id="cd07067">
    <property type="entry name" value="HP_PGM_like"/>
    <property type="match status" value="1"/>
</dbReference>
<feature type="binding site" evidence="6 8">
    <location>
        <begin position="183"/>
        <end position="184"/>
    </location>
    <ligand>
        <name>substrate</name>
    </ligand>
</feature>
<dbReference type="EC" id="5.4.2.11" evidence="6 10"/>
<comment type="pathway">
    <text evidence="6 10">Carbohydrate degradation; glycolysis; pyruvate from D-glyceraldehyde 3-phosphate: step 3/5.</text>
</comment>
<evidence type="ECO:0000256" key="2">
    <source>
        <dbReference type="ARBA" id="ARBA00006717"/>
    </source>
</evidence>
<dbReference type="PANTHER" id="PTHR11931">
    <property type="entry name" value="PHOSPHOGLYCERATE MUTASE"/>
    <property type="match status" value="1"/>
</dbReference>
<evidence type="ECO:0000256" key="5">
    <source>
        <dbReference type="ARBA" id="ARBA00023235"/>
    </source>
</evidence>
<feature type="site" description="Transition state stabilizer" evidence="6 9">
    <location>
        <position position="182"/>
    </location>
</feature>
<dbReference type="OrthoDB" id="9781415at2"/>
<feature type="binding site" evidence="6 8">
    <location>
        <begin position="114"/>
        <end position="115"/>
    </location>
    <ligand>
        <name>substrate</name>
    </ligand>
</feature>
<evidence type="ECO:0000256" key="4">
    <source>
        <dbReference type="ARBA" id="ARBA00023152"/>
    </source>
</evidence>
<comment type="caution">
    <text evidence="11">The sequence shown here is derived from an EMBL/GenBank/DDBJ whole genome shotgun (WGS) entry which is preliminary data.</text>
</comment>
<dbReference type="InterPro" id="IPR013078">
    <property type="entry name" value="His_Pase_superF_clade-1"/>
</dbReference>
<dbReference type="InterPro" id="IPR005952">
    <property type="entry name" value="Phosphogly_mut1"/>
</dbReference>
<dbReference type="InterPro" id="IPR001345">
    <property type="entry name" value="PG/BPGM_mutase_AS"/>
</dbReference>
<reference evidence="11 12" key="1">
    <citation type="submission" date="2018-06" db="EMBL/GenBank/DDBJ databases">
        <title>Complete genome of Desulfovibrio indonesiensis P37SLT.</title>
        <authorList>
            <person name="Crispim J.S."/>
            <person name="Vidigal P.M.P."/>
            <person name="Silva L.C.F."/>
            <person name="Laguardia C.N."/>
            <person name="Araujo L.C."/>
            <person name="Dias R.S."/>
            <person name="Sousa M.P."/>
            <person name="Paula S.O."/>
            <person name="Silva C."/>
        </authorList>
    </citation>
    <scope>NUCLEOTIDE SEQUENCE [LARGE SCALE GENOMIC DNA]</scope>
    <source>
        <strain evidence="11 12">P37SLT</strain>
    </source>
</reference>
<evidence type="ECO:0000256" key="7">
    <source>
        <dbReference type="PIRSR" id="PIRSR613078-1"/>
    </source>
</evidence>
<dbReference type="SMART" id="SM00855">
    <property type="entry name" value="PGAM"/>
    <property type="match status" value="1"/>
</dbReference>
<feature type="binding site" evidence="6 8">
    <location>
        <position position="60"/>
    </location>
    <ligand>
        <name>substrate</name>
    </ligand>
</feature>
<feature type="active site" description="Tele-phosphohistidine intermediate" evidence="6 7">
    <location>
        <position position="9"/>
    </location>
</feature>
<feature type="active site" description="Proton donor/acceptor" evidence="6 7">
    <location>
        <position position="87"/>
    </location>
</feature>
<dbReference type="GO" id="GO:0006094">
    <property type="term" value="P:gluconeogenesis"/>
    <property type="evidence" value="ECO:0007669"/>
    <property type="project" value="UniProtKB-UniRule"/>
</dbReference>
<dbReference type="InterPro" id="IPR029033">
    <property type="entry name" value="His_PPase_superfam"/>
</dbReference>
<dbReference type="HAMAP" id="MF_01039">
    <property type="entry name" value="PGAM_GpmA"/>
    <property type="match status" value="1"/>
</dbReference>
<gene>
    <name evidence="6" type="primary">gpmA</name>
    <name evidence="11" type="ORF">DPQ33_17200</name>
</gene>
<comment type="function">
    <text evidence="6 10">Catalyzes the interconversion of 2-phosphoglycerate and 3-phosphoglycerate.</text>
</comment>
<keyword evidence="4 6" id="KW-0324">Glycolysis</keyword>
<evidence type="ECO:0000313" key="12">
    <source>
        <dbReference type="Proteomes" id="UP000448292"/>
    </source>
</evidence>
<evidence type="ECO:0000256" key="6">
    <source>
        <dbReference type="HAMAP-Rule" id="MF_01039"/>
    </source>
</evidence>
<sequence>MYTLVLLRHGQSTWNMENRFTGWTDVDLTPLGIQEAEEGARLLADGGYDFDVCYTSVLKRAIRTLDIVLDSMDRMWLPVIKHWRLNERHYGALQGLNKAEMREKYGEDQVFAWRRSYDTPPPALEPDDERHPGHDRRYADLTDDEMPRCESLKDTVARAVPYWEKEIAPAVASGRRVLVSAHGNSLRALVKYLDNMGDEEISQLNIPTGVPLIYKLDAKLKPIESFYLGNPDEIAARAKAVAEQATQK</sequence>
<dbReference type="SUPFAM" id="SSF53254">
    <property type="entry name" value="Phosphoglycerate mutase-like"/>
    <property type="match status" value="1"/>
</dbReference>
<dbReference type="Proteomes" id="UP000448292">
    <property type="component" value="Unassembled WGS sequence"/>
</dbReference>
<keyword evidence="5 6" id="KW-0413">Isomerase</keyword>